<evidence type="ECO:0000259" key="8">
    <source>
        <dbReference type="Pfam" id="PF18052"/>
    </source>
</evidence>
<dbReference type="PANTHER" id="PTHR19338">
    <property type="entry name" value="TRANSLOCASE OF INNER MITOCHONDRIAL MEMBRANE 13 HOMOLOG"/>
    <property type="match status" value="1"/>
</dbReference>
<dbReference type="GO" id="GO:0005524">
    <property type="term" value="F:ATP binding"/>
    <property type="evidence" value="ECO:0007669"/>
    <property type="project" value="UniProtKB-KW"/>
</dbReference>
<evidence type="ECO:0000259" key="7">
    <source>
        <dbReference type="Pfam" id="PF00931"/>
    </source>
</evidence>
<keyword evidence="6" id="KW-0067">ATP-binding</keyword>
<keyword evidence="4" id="KW-0547">Nucleotide-binding</keyword>
<protein>
    <submittedName>
        <fullName evidence="9">Uncharacterized protein</fullName>
    </submittedName>
</protein>
<feature type="domain" description="Disease resistance N-terminal" evidence="8">
    <location>
        <begin position="4"/>
        <end position="94"/>
    </location>
</feature>
<dbReference type="GO" id="GO:0006952">
    <property type="term" value="P:defense response"/>
    <property type="evidence" value="ECO:0007669"/>
    <property type="project" value="UniProtKB-KW"/>
</dbReference>
<dbReference type="Gene3D" id="1.20.5.4130">
    <property type="match status" value="1"/>
</dbReference>
<dbReference type="Proteomes" id="UP001630127">
    <property type="component" value="Unassembled WGS sequence"/>
</dbReference>
<dbReference type="InterPro" id="IPR041118">
    <property type="entry name" value="Rx_N"/>
</dbReference>
<evidence type="ECO:0000256" key="6">
    <source>
        <dbReference type="ARBA" id="ARBA00022840"/>
    </source>
</evidence>
<dbReference type="PRINTS" id="PR00364">
    <property type="entry name" value="DISEASERSIST"/>
</dbReference>
<dbReference type="CDD" id="cd14798">
    <property type="entry name" value="RX-CC_like"/>
    <property type="match status" value="1"/>
</dbReference>
<evidence type="ECO:0000313" key="10">
    <source>
        <dbReference type="Proteomes" id="UP001630127"/>
    </source>
</evidence>
<keyword evidence="2" id="KW-0433">Leucine-rich repeat</keyword>
<evidence type="ECO:0000256" key="5">
    <source>
        <dbReference type="ARBA" id="ARBA00022821"/>
    </source>
</evidence>
<dbReference type="PANTHER" id="PTHR19338:SF66">
    <property type="entry name" value="NB-ARC DOMAIN-CONTAINING PROTEIN"/>
    <property type="match status" value="1"/>
</dbReference>
<proteinExistence type="inferred from homology"/>
<evidence type="ECO:0000256" key="4">
    <source>
        <dbReference type="ARBA" id="ARBA00022741"/>
    </source>
</evidence>
<evidence type="ECO:0000256" key="3">
    <source>
        <dbReference type="ARBA" id="ARBA00022737"/>
    </source>
</evidence>
<keyword evidence="10" id="KW-1185">Reference proteome</keyword>
<dbReference type="Gene3D" id="3.40.50.300">
    <property type="entry name" value="P-loop containing nucleotide triphosphate hydrolases"/>
    <property type="match status" value="1"/>
</dbReference>
<evidence type="ECO:0000256" key="2">
    <source>
        <dbReference type="ARBA" id="ARBA00022614"/>
    </source>
</evidence>
<gene>
    <name evidence="9" type="ORF">ACH5RR_031433</name>
</gene>
<name>A0ABD2YH65_9GENT</name>
<sequence length="425" mass="49134">MTEVVSIVSETLRDLIVEEAKFLSGVRDEIEEVQAELIRTQCFLKDADRRQQKDETIRNYVKEIRRLAYRIENVLATYAVEVASREESRGTIKFLKWLVCGLTDVIALHKVGSEIENIKKKLDKLTTRLQTYGVIKEEEQSSNANQQRISRRTYPHQVEEYFVGMKDEIRELVSLITDEERSHRLISLFGMGGLGKTTLARKIFNHINVQRCFKAFAWVSISQQFTTKTILGDVLKQLLPSEWERVIKMEESELVRELYKVQKGIKCLVVLDDLWQVEDWKCLSSAFPLADSNSKVLITTRNQKVAENEFSYPLNLLNEDDCWELLRKRAFTQKDIKGNKHYPYLSSFDTSQSASSSLTKVREESLQVPTGPITTARAKRIQQAMQSLVRGVLDEEAVPNKLEVERACKSDWNILQVQIHNEEVQ</sequence>
<reference evidence="9 10" key="1">
    <citation type="submission" date="2024-11" db="EMBL/GenBank/DDBJ databases">
        <title>A near-complete genome assembly of Cinchona calisaya.</title>
        <authorList>
            <person name="Lian D.C."/>
            <person name="Zhao X.W."/>
            <person name="Wei L."/>
        </authorList>
    </citation>
    <scope>NUCLEOTIDE SEQUENCE [LARGE SCALE GENOMIC DNA]</scope>
    <source>
        <tissue evidence="9">Nenye</tissue>
    </source>
</reference>
<comment type="similarity">
    <text evidence="1">Belongs to the disease resistance NB-LRR family.</text>
</comment>
<dbReference type="InterPro" id="IPR038005">
    <property type="entry name" value="RX-like_CC"/>
</dbReference>
<evidence type="ECO:0000256" key="1">
    <source>
        <dbReference type="ARBA" id="ARBA00008894"/>
    </source>
</evidence>
<keyword evidence="5" id="KW-0611">Plant defense</keyword>
<keyword evidence="3" id="KW-0677">Repeat</keyword>
<dbReference type="Pfam" id="PF00931">
    <property type="entry name" value="NB-ARC"/>
    <property type="match status" value="1"/>
</dbReference>
<dbReference type="Pfam" id="PF18052">
    <property type="entry name" value="Rx_N"/>
    <property type="match status" value="1"/>
</dbReference>
<dbReference type="FunFam" id="3.40.50.300:FF:001091">
    <property type="entry name" value="Probable disease resistance protein At1g61300"/>
    <property type="match status" value="1"/>
</dbReference>
<dbReference type="InterPro" id="IPR002182">
    <property type="entry name" value="NB-ARC"/>
</dbReference>
<organism evidence="9 10">
    <name type="scientific">Cinchona calisaya</name>
    <dbReference type="NCBI Taxonomy" id="153742"/>
    <lineage>
        <taxon>Eukaryota</taxon>
        <taxon>Viridiplantae</taxon>
        <taxon>Streptophyta</taxon>
        <taxon>Embryophyta</taxon>
        <taxon>Tracheophyta</taxon>
        <taxon>Spermatophyta</taxon>
        <taxon>Magnoliopsida</taxon>
        <taxon>eudicotyledons</taxon>
        <taxon>Gunneridae</taxon>
        <taxon>Pentapetalae</taxon>
        <taxon>asterids</taxon>
        <taxon>lamiids</taxon>
        <taxon>Gentianales</taxon>
        <taxon>Rubiaceae</taxon>
        <taxon>Cinchonoideae</taxon>
        <taxon>Cinchoneae</taxon>
        <taxon>Cinchona</taxon>
    </lineage>
</organism>
<dbReference type="AlphaFoldDB" id="A0ABD2YH65"/>
<dbReference type="EMBL" id="JBJUIK010000013">
    <property type="protein sequence ID" value="KAL3506051.1"/>
    <property type="molecule type" value="Genomic_DNA"/>
</dbReference>
<feature type="domain" description="NB-ARC" evidence="7">
    <location>
        <begin position="171"/>
        <end position="334"/>
    </location>
</feature>
<dbReference type="SUPFAM" id="SSF52540">
    <property type="entry name" value="P-loop containing nucleoside triphosphate hydrolases"/>
    <property type="match status" value="1"/>
</dbReference>
<evidence type="ECO:0000313" key="9">
    <source>
        <dbReference type="EMBL" id="KAL3506051.1"/>
    </source>
</evidence>
<comment type="caution">
    <text evidence="9">The sequence shown here is derived from an EMBL/GenBank/DDBJ whole genome shotgun (WGS) entry which is preliminary data.</text>
</comment>
<accession>A0ABD2YH65</accession>
<dbReference type="InterPro" id="IPR027417">
    <property type="entry name" value="P-loop_NTPase"/>
</dbReference>